<keyword evidence="13" id="KW-0170">Cobalt</keyword>
<dbReference type="GO" id="GO:0019323">
    <property type="term" value="P:pentose catabolic process"/>
    <property type="evidence" value="ECO:0007669"/>
    <property type="project" value="UniProtKB-UniRule"/>
</dbReference>
<comment type="caution">
    <text evidence="15">The sequence shown here is derived from an EMBL/GenBank/DDBJ whole genome shotgun (WGS) entry which is preliminary data.</text>
</comment>
<dbReference type="GO" id="GO:0004750">
    <property type="term" value="F:D-ribulose-phosphate 3-epimerase activity"/>
    <property type="evidence" value="ECO:0007669"/>
    <property type="project" value="UniProtKB-UniRule"/>
</dbReference>
<evidence type="ECO:0000256" key="1">
    <source>
        <dbReference type="ARBA" id="ARBA00001782"/>
    </source>
</evidence>
<comment type="similarity">
    <text evidence="6 10 11">Belongs to the ribulose-phosphate 3-epimerase family.</text>
</comment>
<evidence type="ECO:0000256" key="12">
    <source>
        <dbReference type="PIRSR" id="PIRSR001461-1"/>
    </source>
</evidence>
<evidence type="ECO:0000256" key="3">
    <source>
        <dbReference type="ARBA" id="ARBA00001941"/>
    </source>
</evidence>
<feature type="active site" description="Proton acceptor" evidence="10 12">
    <location>
        <position position="34"/>
    </location>
</feature>
<dbReference type="Pfam" id="PF00834">
    <property type="entry name" value="Ribul_P_3_epim"/>
    <property type="match status" value="1"/>
</dbReference>
<comment type="cofactor">
    <cofactor evidence="3">
        <name>Co(2+)</name>
        <dbReference type="ChEBI" id="CHEBI:48828"/>
    </cofactor>
</comment>
<keyword evidence="16" id="KW-1185">Reference proteome</keyword>
<evidence type="ECO:0000256" key="7">
    <source>
        <dbReference type="ARBA" id="ARBA00013188"/>
    </source>
</evidence>
<dbReference type="PROSITE" id="PS01086">
    <property type="entry name" value="RIBUL_P_3_EPIMER_2"/>
    <property type="match status" value="1"/>
</dbReference>
<evidence type="ECO:0000256" key="9">
    <source>
        <dbReference type="ARBA" id="ARBA00023235"/>
    </source>
</evidence>
<comment type="cofactor">
    <cofactor evidence="4">
        <name>Zn(2+)</name>
        <dbReference type="ChEBI" id="CHEBI:29105"/>
    </cofactor>
</comment>
<dbReference type="InterPro" id="IPR011060">
    <property type="entry name" value="RibuloseP-bd_barrel"/>
</dbReference>
<evidence type="ECO:0000256" key="8">
    <source>
        <dbReference type="ARBA" id="ARBA00022723"/>
    </source>
</evidence>
<feature type="binding site" evidence="10 14">
    <location>
        <begin position="196"/>
        <end position="197"/>
    </location>
    <ligand>
        <name>substrate</name>
    </ligand>
</feature>
<dbReference type="GO" id="GO:0005737">
    <property type="term" value="C:cytoplasm"/>
    <property type="evidence" value="ECO:0007669"/>
    <property type="project" value="UniProtKB-ARBA"/>
</dbReference>
<dbReference type="FunFam" id="3.20.20.70:FF:000004">
    <property type="entry name" value="Ribulose-phosphate 3-epimerase"/>
    <property type="match status" value="1"/>
</dbReference>
<comment type="pathway">
    <text evidence="10">Carbohydrate degradation.</text>
</comment>
<dbReference type="PANTHER" id="PTHR11749">
    <property type="entry name" value="RIBULOSE-5-PHOSPHATE-3-EPIMERASE"/>
    <property type="match status" value="1"/>
</dbReference>
<evidence type="ECO:0000256" key="5">
    <source>
        <dbReference type="ARBA" id="ARBA00001954"/>
    </source>
</evidence>
<feature type="binding site" evidence="10 14">
    <location>
        <begin position="141"/>
        <end position="144"/>
    </location>
    <ligand>
        <name>substrate</name>
    </ligand>
</feature>
<evidence type="ECO:0000256" key="13">
    <source>
        <dbReference type="PIRSR" id="PIRSR001461-2"/>
    </source>
</evidence>
<feature type="binding site" evidence="10">
    <location>
        <begin position="174"/>
        <end position="176"/>
    </location>
    <ligand>
        <name>substrate</name>
    </ligand>
</feature>
<dbReference type="Gene3D" id="3.20.20.70">
    <property type="entry name" value="Aldolase class I"/>
    <property type="match status" value="1"/>
</dbReference>
<dbReference type="GO" id="GO:0006098">
    <property type="term" value="P:pentose-phosphate shunt"/>
    <property type="evidence" value="ECO:0007669"/>
    <property type="project" value="UniProtKB-UniRule"/>
</dbReference>
<feature type="binding site" evidence="10 14">
    <location>
        <position position="65"/>
    </location>
    <ligand>
        <name>substrate</name>
    </ligand>
</feature>
<dbReference type="OrthoDB" id="1645589at2"/>
<dbReference type="InterPro" id="IPR026019">
    <property type="entry name" value="Ribul_P_3_epim"/>
</dbReference>
<dbReference type="CDD" id="cd00429">
    <property type="entry name" value="RPE"/>
    <property type="match status" value="1"/>
</dbReference>
<dbReference type="PATRIC" id="fig|220754.4.peg.1856"/>
<keyword evidence="9 10" id="KW-0413">Isomerase</keyword>
<reference evidence="15 16" key="1">
    <citation type="submission" date="2015-01" db="EMBL/GenBank/DDBJ databases">
        <title>Jeotgalibacillus campisalis genome sequencing.</title>
        <authorList>
            <person name="Goh K.M."/>
            <person name="Chan K.-G."/>
            <person name="Yaakop A.S."/>
            <person name="Ee R."/>
            <person name="Gan H.M."/>
            <person name="Chan C.S."/>
        </authorList>
    </citation>
    <scope>NUCLEOTIDE SEQUENCE [LARGE SCALE GENOMIC DNA]</scope>
    <source>
        <strain evidence="15 16">SF-57</strain>
    </source>
</reference>
<dbReference type="EMBL" id="JXRR01000014">
    <property type="protein sequence ID" value="KIL47671.1"/>
    <property type="molecule type" value="Genomic_DNA"/>
</dbReference>
<dbReference type="InterPro" id="IPR000056">
    <property type="entry name" value="Ribul_P_3_epim-like"/>
</dbReference>
<dbReference type="RefSeq" id="WP_041057394.1">
    <property type="nucleotide sequence ID" value="NZ_JXRR01000014.1"/>
</dbReference>
<protein>
    <recommendedName>
        <fullName evidence="7 10">Ribulose-phosphate 3-epimerase</fullName>
        <ecNumber evidence="7 10">5.1.3.1</ecNumber>
    </recommendedName>
</protein>
<dbReference type="NCBIfam" id="NF004076">
    <property type="entry name" value="PRK05581.1-4"/>
    <property type="match status" value="1"/>
</dbReference>
<dbReference type="AlphaFoldDB" id="A0A0C2VTA9"/>
<dbReference type="NCBIfam" id="TIGR01163">
    <property type="entry name" value="rpe"/>
    <property type="match status" value="1"/>
</dbReference>
<dbReference type="SUPFAM" id="SSF51366">
    <property type="entry name" value="Ribulose-phoshate binding barrel"/>
    <property type="match status" value="1"/>
</dbReference>
<keyword evidence="10 11" id="KW-0119">Carbohydrate metabolism</keyword>
<keyword evidence="13" id="KW-0464">Manganese</keyword>
<dbReference type="InterPro" id="IPR013785">
    <property type="entry name" value="Aldolase_TIM"/>
</dbReference>
<dbReference type="GO" id="GO:0046872">
    <property type="term" value="F:metal ion binding"/>
    <property type="evidence" value="ECO:0007669"/>
    <property type="project" value="UniProtKB-UniRule"/>
</dbReference>
<feature type="binding site" evidence="10 13">
    <location>
        <position position="174"/>
    </location>
    <ligand>
        <name>a divalent metal cation</name>
        <dbReference type="ChEBI" id="CHEBI:60240"/>
    </ligand>
</feature>
<evidence type="ECO:0000256" key="4">
    <source>
        <dbReference type="ARBA" id="ARBA00001947"/>
    </source>
</evidence>
<feature type="active site" description="Proton donor" evidence="10 12">
    <location>
        <position position="174"/>
    </location>
</feature>
<keyword evidence="8 10" id="KW-0479">Metal-binding</keyword>
<feature type="binding site" evidence="10 14">
    <location>
        <position position="7"/>
    </location>
    <ligand>
        <name>substrate</name>
    </ligand>
</feature>
<feature type="binding site" evidence="10 13">
    <location>
        <position position="65"/>
    </location>
    <ligand>
        <name>a divalent metal cation</name>
        <dbReference type="ChEBI" id="CHEBI:60240"/>
    </ligand>
</feature>
<feature type="binding site" evidence="14">
    <location>
        <position position="176"/>
    </location>
    <ligand>
        <name>substrate</name>
    </ligand>
</feature>
<feature type="binding site" evidence="10 13">
    <location>
        <position position="34"/>
    </location>
    <ligand>
        <name>a divalent metal cation</name>
        <dbReference type="ChEBI" id="CHEBI:60240"/>
    </ligand>
</feature>
<organism evidence="15 16">
    <name type="scientific">Jeotgalibacillus campisalis</name>
    <dbReference type="NCBI Taxonomy" id="220754"/>
    <lineage>
        <taxon>Bacteria</taxon>
        <taxon>Bacillati</taxon>
        <taxon>Bacillota</taxon>
        <taxon>Bacilli</taxon>
        <taxon>Bacillales</taxon>
        <taxon>Caryophanaceae</taxon>
        <taxon>Jeotgalibacillus</taxon>
    </lineage>
</organism>
<dbReference type="HAMAP" id="MF_02227">
    <property type="entry name" value="RPE"/>
    <property type="match status" value="1"/>
</dbReference>
<keyword evidence="13" id="KW-0862">Zinc</keyword>
<feature type="binding site" evidence="10 13">
    <location>
        <position position="32"/>
    </location>
    <ligand>
        <name>a divalent metal cation</name>
        <dbReference type="ChEBI" id="CHEBI:60240"/>
    </ligand>
</feature>
<evidence type="ECO:0000256" key="11">
    <source>
        <dbReference type="PIRNR" id="PIRNR001461"/>
    </source>
</evidence>
<evidence type="ECO:0000313" key="16">
    <source>
        <dbReference type="Proteomes" id="UP000031972"/>
    </source>
</evidence>
<comment type="catalytic activity">
    <reaction evidence="1 10 11">
        <text>D-ribulose 5-phosphate = D-xylulose 5-phosphate</text>
        <dbReference type="Rhea" id="RHEA:13677"/>
        <dbReference type="ChEBI" id="CHEBI:57737"/>
        <dbReference type="ChEBI" id="CHEBI:58121"/>
        <dbReference type="EC" id="5.1.3.1"/>
    </reaction>
</comment>
<evidence type="ECO:0000256" key="14">
    <source>
        <dbReference type="PIRSR" id="PIRSR001461-3"/>
    </source>
</evidence>
<dbReference type="EC" id="5.1.3.1" evidence="7 10"/>
<comment type="function">
    <text evidence="10">Catalyzes the reversible epimerization of D-ribulose 5-phosphate to D-xylulose 5-phosphate.</text>
</comment>
<dbReference type="PIRSF" id="PIRSF001461">
    <property type="entry name" value="RPE"/>
    <property type="match status" value="1"/>
</dbReference>
<evidence type="ECO:0000256" key="6">
    <source>
        <dbReference type="ARBA" id="ARBA00009541"/>
    </source>
</evidence>
<gene>
    <name evidence="10" type="primary">rpe</name>
    <name evidence="15" type="ORF">KR50_18380</name>
</gene>
<comment type="cofactor">
    <cofactor evidence="5">
        <name>Fe(2+)</name>
        <dbReference type="ChEBI" id="CHEBI:29033"/>
    </cofactor>
</comment>
<evidence type="ECO:0000313" key="15">
    <source>
        <dbReference type="EMBL" id="KIL47671.1"/>
    </source>
</evidence>
<proteinExistence type="inferred from homology"/>
<dbReference type="PROSITE" id="PS01085">
    <property type="entry name" value="RIBUL_P_3_EPIMER_1"/>
    <property type="match status" value="1"/>
</dbReference>
<comment type="cofactor">
    <cofactor evidence="2">
        <name>Mn(2+)</name>
        <dbReference type="ChEBI" id="CHEBI:29035"/>
    </cofactor>
</comment>
<name>A0A0C2VTA9_9BACL</name>
<evidence type="ECO:0000256" key="2">
    <source>
        <dbReference type="ARBA" id="ARBA00001936"/>
    </source>
</evidence>
<comment type="cofactor">
    <cofactor evidence="10 13">
        <name>a divalent metal cation</name>
        <dbReference type="ChEBI" id="CHEBI:60240"/>
    </cofactor>
    <text evidence="10 13">Binds 1 divalent metal cation per subunit.</text>
</comment>
<accession>A0A0C2VTA9</accession>
<sequence length="218" mass="23363">MVKIAPSILSADFSKLGEEIKEVEKGGADWIHIDVMDGQFVPNITMGSLVVNAIRPVTSMILDVHLMIVQPENYIEQFANAGADYISVHAEATNHLHRTIQLIKAKGVKAGAVINPHTPIEAIKHVLGDLDLVLVMTVNPGFGGQSFIPSMAGKINELAKLKKEAGFNYLIQVDGGVNTETIKQCVDAGAEVMVAGSAVFGERDRNLAIGLLKKAAQQ</sequence>
<evidence type="ECO:0000256" key="10">
    <source>
        <dbReference type="HAMAP-Rule" id="MF_02227"/>
    </source>
</evidence>
<dbReference type="Proteomes" id="UP000031972">
    <property type="component" value="Unassembled WGS sequence"/>
</dbReference>